<evidence type="ECO:0000256" key="4">
    <source>
        <dbReference type="ARBA" id="ARBA00022729"/>
    </source>
</evidence>
<keyword evidence="7" id="KW-0325">Glycoprotein</keyword>
<keyword evidence="13" id="KW-1185">Reference proteome</keyword>
<proteinExistence type="inferred from homology"/>
<name>B3RLC9_TRIAD</name>
<dbReference type="eggNOG" id="KOG1833">
    <property type="taxonomic scope" value="Eukaryota"/>
</dbReference>
<dbReference type="FunFam" id="2.60.40.1080:FF:000007">
    <property type="entry name" value="Nuclear Pore complex Protein"/>
    <property type="match status" value="1"/>
</dbReference>
<dbReference type="HOGENOM" id="CLU_001205_1_1_1"/>
<evidence type="ECO:0000313" key="13">
    <source>
        <dbReference type="Proteomes" id="UP000009022"/>
    </source>
</evidence>
<dbReference type="Gene3D" id="2.60.40.1080">
    <property type="match status" value="2"/>
</dbReference>
<evidence type="ECO:0000256" key="5">
    <source>
        <dbReference type="ARBA" id="ARBA00022989"/>
    </source>
</evidence>
<dbReference type="InterPro" id="IPR056898">
    <property type="entry name" value="Ig_NUP210_6th"/>
</dbReference>
<dbReference type="PANTHER" id="PTHR23019:SF0">
    <property type="entry name" value="NUCLEAR PORE MEMBRANE GLYCOPROTEIN 210"/>
    <property type="match status" value="1"/>
</dbReference>
<dbReference type="Pfam" id="PF24902">
    <property type="entry name" value="Ig_NUP210_9th"/>
    <property type="match status" value="1"/>
</dbReference>
<dbReference type="EMBL" id="DS985241">
    <property type="protein sequence ID" value="EDV28745.1"/>
    <property type="molecule type" value="Genomic_DNA"/>
</dbReference>
<reference evidence="12 13" key="1">
    <citation type="journal article" date="2008" name="Nature">
        <title>The Trichoplax genome and the nature of placozoans.</title>
        <authorList>
            <person name="Srivastava M."/>
            <person name="Begovic E."/>
            <person name="Chapman J."/>
            <person name="Putnam N.H."/>
            <person name="Hellsten U."/>
            <person name="Kawashima T."/>
            <person name="Kuo A."/>
            <person name="Mitros T."/>
            <person name="Salamov A."/>
            <person name="Carpenter M.L."/>
            <person name="Signorovitch A.Y."/>
            <person name="Moreno M.A."/>
            <person name="Kamm K."/>
            <person name="Grimwood J."/>
            <person name="Schmutz J."/>
            <person name="Shapiro H."/>
            <person name="Grigoriev I.V."/>
            <person name="Buss L.W."/>
            <person name="Schierwater B."/>
            <person name="Dellaporta S.L."/>
            <person name="Rokhsar D.S."/>
        </authorList>
    </citation>
    <scope>NUCLEOTIDE SEQUENCE [LARGE SCALE GENOMIC DNA]</scope>
    <source>
        <strain evidence="12 13">Grell-BS-1999</strain>
    </source>
</reference>
<dbReference type="InterPro" id="IPR056899">
    <property type="entry name" value="Ig_NUP210_9th"/>
</dbReference>
<dbReference type="Pfam" id="PF24935">
    <property type="entry name" value="Ig_NUP210_6th"/>
    <property type="match status" value="1"/>
</dbReference>
<feature type="transmembrane region" description="Helical" evidence="9">
    <location>
        <begin position="1805"/>
        <end position="1830"/>
    </location>
</feature>
<keyword evidence="4 10" id="KW-0732">Signal</keyword>
<dbReference type="Pfam" id="PF26184">
    <property type="entry name" value="Ig_NUP210_8th"/>
    <property type="match status" value="1"/>
</dbReference>
<dbReference type="OMA" id="HNMYEGT"/>
<evidence type="ECO:0000259" key="11">
    <source>
        <dbReference type="SMART" id="SM00635"/>
    </source>
</evidence>
<dbReference type="InterPro" id="IPR057586">
    <property type="entry name" value="Ig_NUP210_16th"/>
</dbReference>
<feature type="domain" description="BIG2" evidence="11">
    <location>
        <begin position="1066"/>
        <end position="1141"/>
    </location>
</feature>
<dbReference type="Pfam" id="PF22963">
    <property type="entry name" value="Ig_NUP210_3rd"/>
    <property type="match status" value="1"/>
</dbReference>
<dbReference type="SUPFAM" id="SSF49373">
    <property type="entry name" value="Invasin/intimin cell-adhesion fragments"/>
    <property type="match status" value="2"/>
</dbReference>
<protein>
    <recommendedName>
        <fullName evidence="11">BIG2 domain-containing protein</fullName>
    </recommendedName>
</protein>
<dbReference type="InterPro" id="IPR003343">
    <property type="entry name" value="Big_2"/>
</dbReference>
<dbReference type="InterPro" id="IPR055099">
    <property type="entry name" value="Ig_NUP210_7th"/>
</dbReference>
<dbReference type="GO" id="GO:0005643">
    <property type="term" value="C:nuclear pore"/>
    <property type="evidence" value="ECO:0000318"/>
    <property type="project" value="GO_Central"/>
</dbReference>
<dbReference type="InterPro" id="IPR056897">
    <property type="entry name" value="Ig_NUP210_4th"/>
</dbReference>
<dbReference type="OrthoDB" id="361283at2759"/>
<feature type="domain" description="BIG2" evidence="11">
    <location>
        <begin position="448"/>
        <end position="520"/>
    </location>
</feature>
<comment type="similarity">
    <text evidence="2">Belongs to the NUP210 family.</text>
</comment>
<accession>B3RLC9</accession>
<evidence type="ECO:0000256" key="2">
    <source>
        <dbReference type="ARBA" id="ARBA00007313"/>
    </source>
</evidence>
<dbReference type="CTD" id="6749938"/>
<comment type="subcellular location">
    <subcellularLocation>
        <location evidence="1">Nucleus membrane</location>
        <topology evidence="1">Single-pass membrane protein</topology>
    </subcellularLocation>
</comment>
<dbReference type="InterPro" id="IPR058779">
    <property type="entry name" value="Ig_NUP210_13th"/>
</dbReference>
<dbReference type="GeneID" id="6749938"/>
<dbReference type="InParanoid" id="B3RLC9"/>
<dbReference type="Pfam" id="PF25354">
    <property type="entry name" value="Ig_NUP210_16th"/>
    <property type="match status" value="1"/>
</dbReference>
<dbReference type="FunCoup" id="B3RLC9">
    <property type="interactions" value="1416"/>
</dbReference>
<dbReference type="SMART" id="SM00635">
    <property type="entry name" value="BID_2"/>
    <property type="match status" value="3"/>
</dbReference>
<dbReference type="RefSeq" id="XP_002107947.1">
    <property type="nucleotide sequence ID" value="XM_002107911.1"/>
</dbReference>
<keyword evidence="8" id="KW-0539">Nucleus</keyword>
<dbReference type="InterPro" id="IPR055098">
    <property type="entry name" value="Ig_NUP210_3rd"/>
</dbReference>
<dbReference type="Pfam" id="PF22959">
    <property type="entry name" value="Ig_NUP210_15th"/>
    <property type="match status" value="1"/>
</dbReference>
<evidence type="ECO:0000256" key="10">
    <source>
        <dbReference type="SAM" id="SignalP"/>
    </source>
</evidence>
<feature type="signal peptide" evidence="10">
    <location>
        <begin position="1"/>
        <end position="18"/>
    </location>
</feature>
<dbReference type="KEGG" id="tad:TRIADDRAFT_51962"/>
<sequence length="1883" mass="207514">MKARYFSSFCLLFALVLCKDYPHLNVPQVLLPYTPSGSSSASFVIQGLQNGCYFWTSSNPEVIPVMPIFSGPSSQARGCSNSAIVTTTSVGPTRQSALILAEDISGEILQSNVAVDKIVRIEIMSTSRLLLLGQAPAIYYVKAYDKIGNVFSNVSGFAVDWFLSNAPNSNIDANNVLRIMPGREQARNCDCNGVCTQISPNTVANSVLAEGINTGSAMLCARLADLTFKNILPSRLRIQVIDNVMLVPSDDIYILVGARVRFQVFRLIQEQQREVKFPSELYAFDVSNKSIIDMKEIESVITAKNIGDSVVSLVDKNIQQSQIDYRPNCEVHVVEPAYLGFTVLPDRVWVLESGRQYTVIIDLYDRDSNRIQISEGTVIKSAFPKDYFLVHYSTSNGSYHQIQAIKAGNVTITASLSQIWLAADKKHLNLKQAVIGDQDVNIFKPISLQPPILVFPWTTVGQLDCSYKLRINGGSGSYYWSTSQANVATVNTKGLVKARNFGQTTIKAIDIRNSNHFSTAEVYVSYPYGMKFVSPPVETAAGESLTLDLRMWTTVDDGRTLNFLLCDNFPIDIMSSDLNIFTVDETRKPGNFNDSCLAIVIHCINPGSARLHASYTDAGSVSLTAEEIVTCFDPLQVVDPSGIAIVSLYSSVTITSIGGPKPRSFDRSSYFESVIPAEPDQVSLELLSPSDMPTRLSLATDNIHVHRVTCTQLGEQILTISVGNRKSLGFPFSVSSSVTFRFMCTIPDALKMEPVLTLLPDFDVIPCYQWLEEKVLKHPVRNDQSFPIRLSMIDANGRYFNNFSSIQLTWHSKNQELASMADVSDYEWINNHTSELRLVRTAATEGSVIIQSSINGYKVNIQPKQKSLPPLSVSLILQLISPPRISPAALNIFNHHNITEQLSIIHGSGHFRIEGSHANINVTRISSSKLRIIPLREGTTSLFVRDLCLDTDTTPAKATMRVLRLSSIEVHVIDLIEMGSETTAYAKLIDSSGFPLPSRYLNLVKLSARSSSKNLEITLVEVTKSDSGDTAVYKLRGLSVGYATVVWSGESSAIGPPLSVSREIYVFPPMSVFPTSLVLVPSAEIQISCYGGPPTQAQVLFHSLTNDIAVVDSKGLVQAKNIGRTLIEVVMQAVDASTGKVRTYSKTSVPVTVTRLTGVKIFASTNRLVTGSTMSVYAVGLTDETPISFGSAMPRIKFNWISSNDEVITISSIYSNSGINYEDESDFAVRVTSKSAGESHVTLTVDQTETSISRYFEIGAVLSAEQKFEVSKALQVIYPVSCQLRLPYRSETQLKTNLDGLAKLTFSISGKTSVATIDDQRRITTGSDAGRVTIFASSVDKLGLNQTVAINLEVKPVVAISIESLSTLRVTTTNQTHKFPIGATIKFRVNLLDSSGQRLDDVAYKLEYQLNRFDIVHISRETNSNVYTIKTISPGQVIWHVWDQSSTSISDHIRITVDHAVVPRSLSILSGFSTYIKTALTKHPTGVWSSDESNIVEVDSNSGIITALKAGSAVIYYNVKGLLSLSCDVVVNRIAKVSLHSGSQKFVTNVYDGMQFTKQPVHYVSKVTFASSGNELNAFSGHLVESRASKLFSCNLRLKDGYRDFDADDIFDVESIVNTSRSLTYCQINPRRTDRSLASSVSTIDNVILELTASTTNLDRNPTIESEVETVRFIPAFVISKLSIILTDSHKSDSLTVFGIPLQLKNLEFTADPFLSVRGTASSENECIYEISLLKNIDTSVDNQMQITVSVVYKSPEKALVSSPMKLDESACSEFCRKQSMVQESLKADKYLWYTDTLLIWTRPFYSLLSLWTFILALVVVFYIMCIGWSNRRYQSSVSRLNPRMDSSNSPQSLHHSGIASPFRYTVGGSSPRLRYVANSPNE</sequence>
<keyword evidence="6 9" id="KW-0472">Membrane</keyword>
<dbReference type="Pfam" id="PF22969">
    <property type="entry name" value="Ig_NUP210_2nd"/>
    <property type="match status" value="1"/>
</dbReference>
<keyword evidence="5 9" id="KW-1133">Transmembrane helix</keyword>
<evidence type="ECO:0000256" key="7">
    <source>
        <dbReference type="ARBA" id="ARBA00023180"/>
    </source>
</evidence>
<dbReference type="Proteomes" id="UP000009022">
    <property type="component" value="Unassembled WGS sequence"/>
</dbReference>
<evidence type="ECO:0000313" key="12">
    <source>
        <dbReference type="EMBL" id="EDV28745.1"/>
    </source>
</evidence>
<gene>
    <name evidence="12" type="ORF">TRIADDRAFT_51962</name>
</gene>
<dbReference type="InterPro" id="IPR008964">
    <property type="entry name" value="Invasin/intimin_cell_adhesion"/>
</dbReference>
<dbReference type="Pfam" id="PF26183">
    <property type="entry name" value="Ig_NUP210_14th"/>
    <property type="match status" value="1"/>
</dbReference>
<dbReference type="InterPro" id="IPR055097">
    <property type="entry name" value="Ig_NUP210_2nd"/>
</dbReference>
<dbReference type="Pfam" id="PF22967">
    <property type="entry name" value="Ig_NUP210_1st"/>
    <property type="match status" value="1"/>
</dbReference>
<dbReference type="Pfam" id="PF26182">
    <property type="entry name" value="Ig_NUP210_5th"/>
    <property type="match status" value="1"/>
</dbReference>
<evidence type="ECO:0000256" key="6">
    <source>
        <dbReference type="ARBA" id="ARBA00023136"/>
    </source>
</evidence>
<evidence type="ECO:0000256" key="9">
    <source>
        <dbReference type="SAM" id="Phobius"/>
    </source>
</evidence>
<evidence type="ECO:0000256" key="8">
    <source>
        <dbReference type="ARBA" id="ARBA00023242"/>
    </source>
</evidence>
<evidence type="ECO:0000256" key="3">
    <source>
        <dbReference type="ARBA" id="ARBA00022692"/>
    </source>
</evidence>
<dbReference type="PhylomeDB" id="B3RLC9"/>
<dbReference type="GO" id="GO:0031965">
    <property type="term" value="C:nuclear membrane"/>
    <property type="evidence" value="ECO:0007669"/>
    <property type="project" value="UniProtKB-SubCell"/>
</dbReference>
<dbReference type="Pfam" id="PF26181">
    <property type="entry name" value="Ig_NUP210_13th"/>
    <property type="match status" value="1"/>
</dbReference>
<dbReference type="PANTHER" id="PTHR23019">
    <property type="entry name" value="NUCLEAR PORE MEMBRANE GLYCOPROTEIN GP210-RELATED"/>
    <property type="match status" value="1"/>
</dbReference>
<keyword evidence="3 9" id="KW-0812">Transmembrane</keyword>
<feature type="chain" id="PRO_5002798190" description="BIG2 domain-containing protein" evidence="10">
    <location>
        <begin position="19"/>
        <end position="1883"/>
    </location>
</feature>
<dbReference type="STRING" id="10228.B3RLC9"/>
<dbReference type="InterPro" id="IPR055096">
    <property type="entry name" value="Ig_NUP210_1st"/>
</dbReference>
<evidence type="ECO:0000256" key="1">
    <source>
        <dbReference type="ARBA" id="ARBA00004590"/>
    </source>
</evidence>
<dbReference type="InterPro" id="IPR045197">
    <property type="entry name" value="NUP210-like"/>
</dbReference>
<dbReference type="Pfam" id="PF24991">
    <property type="entry name" value="Ig_NUP210_4th"/>
    <property type="match status" value="1"/>
</dbReference>
<feature type="domain" description="BIG2" evidence="11">
    <location>
        <begin position="1455"/>
        <end position="1526"/>
    </location>
</feature>
<dbReference type="Pfam" id="PF22962">
    <property type="entry name" value="Ig_NUP210_7th"/>
    <property type="match status" value="1"/>
</dbReference>
<dbReference type="Pfam" id="PF02368">
    <property type="entry name" value="Big_2"/>
    <property type="match status" value="1"/>
</dbReference>
<dbReference type="InterPro" id="IPR055094">
    <property type="entry name" value="NUP210_Ig15"/>
</dbReference>
<organism evidence="12 13">
    <name type="scientific">Trichoplax adhaerens</name>
    <name type="common">Trichoplax reptans</name>
    <dbReference type="NCBI Taxonomy" id="10228"/>
    <lineage>
        <taxon>Eukaryota</taxon>
        <taxon>Metazoa</taxon>
        <taxon>Placozoa</taxon>
        <taxon>Uniplacotomia</taxon>
        <taxon>Trichoplacea</taxon>
        <taxon>Trichoplacidae</taxon>
        <taxon>Trichoplax</taxon>
    </lineage>
</organism>